<evidence type="ECO:0000256" key="6">
    <source>
        <dbReference type="ARBA" id="ARBA00022723"/>
    </source>
</evidence>
<evidence type="ECO:0000256" key="11">
    <source>
        <dbReference type="ARBA" id="ARBA00023163"/>
    </source>
</evidence>
<dbReference type="Gene3D" id="1.10.860.10">
    <property type="entry name" value="DNAb Helicase, Chain A"/>
    <property type="match status" value="1"/>
</dbReference>
<dbReference type="Gene3D" id="3.90.980.10">
    <property type="entry name" value="DNA primase, catalytic core, N-terminal domain"/>
    <property type="match status" value="1"/>
</dbReference>
<comment type="function">
    <text evidence="12 13">RNA polymerase that catalyzes the synthesis of short RNA molecules used as primers for DNA polymerase during DNA replication.</text>
</comment>
<keyword evidence="11 12" id="KW-0804">Transcription</keyword>
<keyword evidence="6 12" id="KW-0479">Metal-binding</keyword>
<gene>
    <name evidence="12" type="primary">dnaG</name>
    <name evidence="16" type="ORF">ACETAC_02655</name>
</gene>
<dbReference type="InterPro" id="IPR019475">
    <property type="entry name" value="DNA_primase_DnaB-bd"/>
</dbReference>
<dbReference type="HAMAP" id="MF_00974">
    <property type="entry name" value="DNA_primase_DnaG"/>
    <property type="match status" value="1"/>
</dbReference>
<evidence type="ECO:0000259" key="15">
    <source>
        <dbReference type="PROSITE" id="PS50880"/>
    </source>
</evidence>
<keyword evidence="2 12" id="KW-0639">Primosome</keyword>
<dbReference type="GO" id="GO:0000428">
    <property type="term" value="C:DNA-directed RNA polymerase complex"/>
    <property type="evidence" value="ECO:0007669"/>
    <property type="project" value="UniProtKB-KW"/>
</dbReference>
<evidence type="ECO:0000256" key="2">
    <source>
        <dbReference type="ARBA" id="ARBA00022515"/>
    </source>
</evidence>
<comment type="cofactor">
    <cofactor evidence="12 13 14">
        <name>Zn(2+)</name>
        <dbReference type="ChEBI" id="CHEBI:29105"/>
    </cofactor>
    <text evidence="12 13 14">Binds 1 zinc ion per monomer.</text>
</comment>
<dbReference type="RefSeq" id="WP_284680531.1">
    <property type="nucleotide sequence ID" value="NZ_CP060096.1"/>
</dbReference>
<keyword evidence="10 12" id="KW-0238">DNA-binding</keyword>
<dbReference type="GO" id="GO:0003899">
    <property type="term" value="F:DNA-directed RNA polymerase activity"/>
    <property type="evidence" value="ECO:0007669"/>
    <property type="project" value="UniProtKB-UniRule"/>
</dbReference>
<dbReference type="PANTHER" id="PTHR30313:SF2">
    <property type="entry name" value="DNA PRIMASE"/>
    <property type="match status" value="1"/>
</dbReference>
<dbReference type="InterPro" id="IPR006295">
    <property type="entry name" value="DNA_primase_DnaG"/>
</dbReference>
<dbReference type="InterPro" id="IPR006171">
    <property type="entry name" value="TOPRIM_dom"/>
</dbReference>
<evidence type="ECO:0000256" key="14">
    <source>
        <dbReference type="PIRSR" id="PIRSR002811-1"/>
    </source>
</evidence>
<dbReference type="CDD" id="cd03364">
    <property type="entry name" value="TOPRIM_DnaG_primases"/>
    <property type="match status" value="1"/>
</dbReference>
<feature type="domain" description="Toprim" evidence="15">
    <location>
        <begin position="255"/>
        <end position="336"/>
    </location>
</feature>
<protein>
    <recommendedName>
        <fullName evidence="12 13">DNA primase</fullName>
        <ecNumber evidence="12">2.7.7.101</ecNumber>
    </recommendedName>
</protein>
<keyword evidence="3 12" id="KW-0808">Transferase</keyword>
<dbReference type="SMART" id="SM00400">
    <property type="entry name" value="ZnF_CHCC"/>
    <property type="match status" value="1"/>
</dbReference>
<dbReference type="Pfam" id="PF08275">
    <property type="entry name" value="DNAG_N"/>
    <property type="match status" value="1"/>
</dbReference>
<dbReference type="Pfam" id="PF10410">
    <property type="entry name" value="DnaB_bind"/>
    <property type="match status" value="1"/>
</dbReference>
<feature type="zinc finger region" description="CHC2-type" evidence="12 14">
    <location>
        <begin position="38"/>
        <end position="62"/>
    </location>
</feature>
<evidence type="ECO:0000313" key="16">
    <source>
        <dbReference type="EMBL" id="QSZ27813.1"/>
    </source>
</evidence>
<dbReference type="GO" id="GO:0006269">
    <property type="term" value="P:DNA replication, synthesis of primer"/>
    <property type="evidence" value="ECO:0007669"/>
    <property type="project" value="UniProtKB-UniRule"/>
</dbReference>
<evidence type="ECO:0000313" key="17">
    <source>
        <dbReference type="Proteomes" id="UP000671913"/>
    </source>
</evidence>
<keyword evidence="17" id="KW-1185">Reference proteome</keyword>
<dbReference type="SUPFAM" id="SSF56731">
    <property type="entry name" value="DNA primase core"/>
    <property type="match status" value="1"/>
</dbReference>
<comment type="domain">
    <text evidence="12">Contains an N-terminal zinc-binding domain, a central core domain that contains the primase activity, and a C-terminal DnaB-binding domain.</text>
</comment>
<dbReference type="InterPro" id="IPR030846">
    <property type="entry name" value="DnaG_bac"/>
</dbReference>
<evidence type="ECO:0000256" key="4">
    <source>
        <dbReference type="ARBA" id="ARBA00022695"/>
    </source>
</evidence>
<dbReference type="Pfam" id="PF01807">
    <property type="entry name" value="Zn_ribbon_DnaG"/>
    <property type="match status" value="1"/>
</dbReference>
<evidence type="ECO:0000256" key="12">
    <source>
        <dbReference type="HAMAP-Rule" id="MF_00974"/>
    </source>
</evidence>
<evidence type="ECO:0000256" key="7">
    <source>
        <dbReference type="ARBA" id="ARBA00022771"/>
    </source>
</evidence>
<dbReference type="EC" id="2.7.7.101" evidence="12"/>
<proteinExistence type="inferred from homology"/>
<dbReference type="InterPro" id="IPR034151">
    <property type="entry name" value="TOPRIM_DnaG_bac"/>
</dbReference>
<keyword evidence="9" id="KW-0460">Magnesium</keyword>
<name>A0A975AWR1_9THEO</name>
<dbReference type="InterPro" id="IPR036977">
    <property type="entry name" value="DNA_primase_Znf_CHC2"/>
</dbReference>
<keyword evidence="4 12" id="KW-0548">Nucleotidyltransferase</keyword>
<dbReference type="FunFam" id="3.40.1360.10:FF:000002">
    <property type="entry name" value="DNA primase"/>
    <property type="match status" value="1"/>
</dbReference>
<dbReference type="InterPro" id="IPR013264">
    <property type="entry name" value="DNAG_N"/>
</dbReference>
<dbReference type="NCBIfam" id="TIGR01391">
    <property type="entry name" value="dnaG"/>
    <property type="match status" value="1"/>
</dbReference>
<dbReference type="InterPro" id="IPR002694">
    <property type="entry name" value="Znf_CHC2"/>
</dbReference>
<dbReference type="Proteomes" id="UP000671913">
    <property type="component" value="Chromosome"/>
</dbReference>
<dbReference type="Pfam" id="PF13155">
    <property type="entry name" value="Toprim_2"/>
    <property type="match status" value="1"/>
</dbReference>
<dbReference type="InterPro" id="IPR050219">
    <property type="entry name" value="DnaG_primase"/>
</dbReference>
<dbReference type="KEGG" id="aaut:ACETAC_02655"/>
<dbReference type="GO" id="GO:0003677">
    <property type="term" value="F:DNA binding"/>
    <property type="evidence" value="ECO:0007669"/>
    <property type="project" value="UniProtKB-KW"/>
</dbReference>
<keyword evidence="7 12" id="KW-0863">Zinc-finger</keyword>
<dbReference type="PANTHER" id="PTHR30313">
    <property type="entry name" value="DNA PRIMASE"/>
    <property type="match status" value="1"/>
</dbReference>
<dbReference type="GO" id="GO:0008270">
    <property type="term" value="F:zinc ion binding"/>
    <property type="evidence" value="ECO:0007669"/>
    <property type="project" value="UniProtKB-UniRule"/>
</dbReference>
<dbReference type="SUPFAM" id="SSF57783">
    <property type="entry name" value="Zinc beta-ribbon"/>
    <property type="match status" value="1"/>
</dbReference>
<evidence type="ECO:0000256" key="8">
    <source>
        <dbReference type="ARBA" id="ARBA00022833"/>
    </source>
</evidence>
<dbReference type="GO" id="GO:1990077">
    <property type="term" value="C:primosome complex"/>
    <property type="evidence" value="ECO:0007669"/>
    <property type="project" value="UniProtKB-KW"/>
</dbReference>
<dbReference type="FunFam" id="3.90.580.10:FF:000001">
    <property type="entry name" value="DNA primase"/>
    <property type="match status" value="1"/>
</dbReference>
<keyword evidence="1 12" id="KW-0240">DNA-directed RNA polymerase</keyword>
<comment type="catalytic activity">
    <reaction evidence="12">
        <text>ssDNA + n NTP = ssDNA/pppN(pN)n-1 hybrid + (n-1) diphosphate.</text>
        <dbReference type="EC" id="2.7.7.101"/>
    </reaction>
</comment>
<reference evidence="16" key="1">
    <citation type="submission" date="2020-08" db="EMBL/GenBank/DDBJ databases">
        <title>Genomic insights into the carbon and energy metabolism of the first obligate autotrophic acetogenic bacterium Aceticella autotrophica gen. nov., sp. nov.</title>
        <authorList>
            <person name="Toshchakov S.V."/>
            <person name="Elcheninov A.G."/>
            <person name="Kublanov I.V."/>
            <person name="Frolov E.N."/>
            <person name="Lebedinsky A.V."/>
        </authorList>
    </citation>
    <scope>NUCLEOTIDE SEQUENCE</scope>
    <source>
        <strain evidence="16">3443-3Ac</strain>
    </source>
</reference>
<organism evidence="16 17">
    <name type="scientific">Aceticella autotrophica</name>
    <dbReference type="NCBI Taxonomy" id="2755338"/>
    <lineage>
        <taxon>Bacteria</taxon>
        <taxon>Bacillati</taxon>
        <taxon>Bacillota</taxon>
        <taxon>Clostridia</taxon>
        <taxon>Thermoanaerobacterales</taxon>
        <taxon>Thermoanaerobacteraceae</taxon>
        <taxon>Aceticella</taxon>
    </lineage>
</organism>
<comment type="subunit">
    <text evidence="12">Monomer. Interacts with DnaB.</text>
</comment>
<evidence type="ECO:0000256" key="10">
    <source>
        <dbReference type="ARBA" id="ARBA00023125"/>
    </source>
</evidence>
<evidence type="ECO:0000256" key="3">
    <source>
        <dbReference type="ARBA" id="ARBA00022679"/>
    </source>
</evidence>
<comment type="similarity">
    <text evidence="12 13">Belongs to the DnaG primase family.</text>
</comment>
<dbReference type="Gene3D" id="3.40.1360.10">
    <property type="match status" value="1"/>
</dbReference>
<accession>A0A975AWR1</accession>
<keyword evidence="8 12" id="KW-0862">Zinc</keyword>
<evidence type="ECO:0000256" key="13">
    <source>
        <dbReference type="PIRNR" id="PIRNR002811"/>
    </source>
</evidence>
<evidence type="ECO:0000256" key="5">
    <source>
        <dbReference type="ARBA" id="ARBA00022705"/>
    </source>
</evidence>
<dbReference type="InterPro" id="IPR016136">
    <property type="entry name" value="DNA_helicase_N/primase_C"/>
</dbReference>
<dbReference type="GO" id="GO:0005737">
    <property type="term" value="C:cytoplasm"/>
    <property type="evidence" value="ECO:0007669"/>
    <property type="project" value="TreeGrafter"/>
</dbReference>
<sequence length="609" mass="69716">MSFSKDVIDKVIEENDIIDIISQYVELKKSGKDYKGLCPFHHEKTPSFNVSQEKQLYHCFGCHASGNVITFVMNMENLNFIEAVEYLAEKAGIKINEDNLSGNEYKTKKLKDEIFKANKLAALNFHRRLYSKIGHAALEYLYGRGIDDSTIKKFGLGFSPVNGDEVTEFLRNQGFSQEFLLTAGLSLKSVSRKYHDRFKNRIMFPIIDVKNNVIGFGGRVLDNSLPKYLNTPETPVFKKSKTLYAINYAKKSKEDKFVIVEGYMDAIALHQCGIDFAVASLGTALTSEQGKLIKKYRENVVISYDADEAGVNATLRGLDILEGLNLNVSISTVPKGKDPDEFVRKEGIEAFRKMLQNAEPLIEYKIKMYKKDIDLSRPEDKIKYIKKISSDLSLIKDQVKRDVYISIVSKDVQIPENTVRTEIEQFVNRFSKNNEKSRYTVGKIRHNNKYGSMKKSSSVKYLIALLLFDNKIYEKIKAKLNLHDINDDNLKLILDFIKGKLENGNKVNINDISYLMQDEKMMQEFKDIFEILYNIHLSDKHGEGQGSTISDKLIDDCISNITEMNLKLKISQIKKEISKTSMIGDIAREKELLLQLQKYEKEMLMLKNG</sequence>
<dbReference type="AlphaFoldDB" id="A0A975AWR1"/>
<keyword evidence="5 12" id="KW-0235">DNA replication</keyword>
<dbReference type="SMART" id="SM00493">
    <property type="entry name" value="TOPRIM"/>
    <property type="match status" value="1"/>
</dbReference>
<evidence type="ECO:0000256" key="1">
    <source>
        <dbReference type="ARBA" id="ARBA00022478"/>
    </source>
</evidence>
<dbReference type="PROSITE" id="PS50880">
    <property type="entry name" value="TOPRIM"/>
    <property type="match status" value="1"/>
</dbReference>
<dbReference type="EMBL" id="CP060096">
    <property type="protein sequence ID" value="QSZ27813.1"/>
    <property type="molecule type" value="Genomic_DNA"/>
</dbReference>
<dbReference type="Gene3D" id="3.90.580.10">
    <property type="entry name" value="Zinc finger, CHC2-type domain"/>
    <property type="match status" value="1"/>
</dbReference>
<dbReference type="InterPro" id="IPR037068">
    <property type="entry name" value="DNA_primase_core_N_sf"/>
</dbReference>
<dbReference type="PIRSF" id="PIRSF002811">
    <property type="entry name" value="DnaG"/>
    <property type="match status" value="1"/>
</dbReference>
<evidence type="ECO:0000256" key="9">
    <source>
        <dbReference type="ARBA" id="ARBA00022842"/>
    </source>
</evidence>